<keyword evidence="2" id="KW-1185">Reference proteome</keyword>
<dbReference type="AlphaFoldDB" id="A0A517YX55"/>
<evidence type="ECO:0000313" key="2">
    <source>
        <dbReference type="Proteomes" id="UP000317369"/>
    </source>
</evidence>
<gene>
    <name evidence="1" type="ORF">KS4_28840</name>
</gene>
<dbReference type="EMBL" id="CP036425">
    <property type="protein sequence ID" value="QDU34808.1"/>
    <property type="molecule type" value="Genomic_DNA"/>
</dbReference>
<accession>A0A517YX55</accession>
<reference evidence="1 2" key="1">
    <citation type="submission" date="2019-02" db="EMBL/GenBank/DDBJ databases">
        <title>Deep-cultivation of Planctomycetes and their phenomic and genomic characterization uncovers novel biology.</title>
        <authorList>
            <person name="Wiegand S."/>
            <person name="Jogler M."/>
            <person name="Boedeker C."/>
            <person name="Pinto D."/>
            <person name="Vollmers J."/>
            <person name="Rivas-Marin E."/>
            <person name="Kohn T."/>
            <person name="Peeters S.H."/>
            <person name="Heuer A."/>
            <person name="Rast P."/>
            <person name="Oberbeckmann S."/>
            <person name="Bunk B."/>
            <person name="Jeske O."/>
            <person name="Meyerdierks A."/>
            <person name="Storesund J.E."/>
            <person name="Kallscheuer N."/>
            <person name="Luecker S."/>
            <person name="Lage O.M."/>
            <person name="Pohl T."/>
            <person name="Merkel B.J."/>
            <person name="Hornburger P."/>
            <person name="Mueller R.-W."/>
            <person name="Bruemmer F."/>
            <person name="Labrenz M."/>
            <person name="Spormann A.M."/>
            <person name="Op den Camp H."/>
            <person name="Overmann J."/>
            <person name="Amann R."/>
            <person name="Jetten M.S.M."/>
            <person name="Mascher T."/>
            <person name="Medema M.H."/>
            <person name="Devos D.P."/>
            <person name="Kaster A.-K."/>
            <person name="Ovreas L."/>
            <person name="Rohde M."/>
            <person name="Galperin M.Y."/>
            <person name="Jogler C."/>
        </authorList>
    </citation>
    <scope>NUCLEOTIDE SEQUENCE [LARGE SCALE GENOMIC DNA]</scope>
    <source>
        <strain evidence="1 2">KS4</strain>
    </source>
</reference>
<organism evidence="1 2">
    <name type="scientific">Poriferisphaera corsica</name>
    <dbReference type="NCBI Taxonomy" id="2528020"/>
    <lineage>
        <taxon>Bacteria</taxon>
        <taxon>Pseudomonadati</taxon>
        <taxon>Planctomycetota</taxon>
        <taxon>Phycisphaerae</taxon>
        <taxon>Phycisphaerales</taxon>
        <taxon>Phycisphaeraceae</taxon>
        <taxon>Poriferisphaera</taxon>
    </lineage>
</organism>
<dbReference type="Proteomes" id="UP000317369">
    <property type="component" value="Chromosome"/>
</dbReference>
<evidence type="ECO:0000313" key="1">
    <source>
        <dbReference type="EMBL" id="QDU34808.1"/>
    </source>
</evidence>
<name>A0A517YX55_9BACT</name>
<sequence length="56" mass="6604">MNAYLREPVVDDVSAYTAGQDANCSKMQVRETERFANRNFPVYERLFMHFMRAIGR</sequence>
<dbReference type="KEGG" id="pcor:KS4_28840"/>
<protein>
    <submittedName>
        <fullName evidence="1">Uncharacterized protein</fullName>
    </submittedName>
</protein>
<proteinExistence type="predicted"/>